<dbReference type="EMBL" id="JAATIP010000082">
    <property type="protein sequence ID" value="KAF4377096.1"/>
    <property type="molecule type" value="Genomic_DNA"/>
</dbReference>
<evidence type="ECO:0000256" key="2">
    <source>
        <dbReference type="ARBA" id="ARBA00022771"/>
    </source>
</evidence>
<keyword evidence="2 4" id="KW-0863">Zinc-finger</keyword>
<evidence type="ECO:0000256" key="3">
    <source>
        <dbReference type="ARBA" id="ARBA00022833"/>
    </source>
</evidence>
<sequence length="399" mass="44668">MIYGLNSIIERKELWQDLASLPFLNEDWLDLHPLAENQNPKPRCHTHFKSKKIEGRGSKSKKKIKVHKVQRVGVLLPGFILHCRRGRTKLLNMSTGPHLCRCDPPRVAEMKTSWTNKNPGRRFVRCPFHQQEQGCNFWMWYDPPMCERALVVIPGLLRKIRNLEMEVSNLSEACNSKEGHESVENYINNKEQNECVESCHESTPTMVGYPNARQTCECQRSGNIRCFIMNNDVHNLEVAHSHSTPHLVHHCTPPHAFQTQLQIGVLSGLFGLQFGVHFGVLLQVGVLVGVFLQFGVQFGVLVHFGQVLLQLQVVVLYFELTVVVHFGVQFLVHFGVLLQPHFAVFVAQFDAQFASDQVGIGMQNQILETPGATSGIGGLCGAGGGGRIGKVGRPPSSSR</sequence>
<evidence type="ECO:0000313" key="7">
    <source>
        <dbReference type="EMBL" id="KAF4377096.1"/>
    </source>
</evidence>
<reference evidence="7 8" key="1">
    <citation type="journal article" date="2020" name="bioRxiv">
        <title>Sequence and annotation of 42 cannabis genomes reveals extensive copy number variation in cannabinoid synthesis and pathogen resistance genes.</title>
        <authorList>
            <person name="Mckernan K.J."/>
            <person name="Helbert Y."/>
            <person name="Kane L.T."/>
            <person name="Ebling H."/>
            <person name="Zhang L."/>
            <person name="Liu B."/>
            <person name="Eaton Z."/>
            <person name="Mclaughlin S."/>
            <person name="Kingan S."/>
            <person name="Baybayan P."/>
            <person name="Concepcion G."/>
            <person name="Jordan M."/>
            <person name="Riva A."/>
            <person name="Barbazuk W."/>
            <person name="Harkins T."/>
        </authorList>
    </citation>
    <scope>NUCLEOTIDE SEQUENCE [LARGE SCALE GENOMIC DNA]</scope>
    <source>
        <strain evidence="8">cv. Jamaican Lion 4</strain>
        <tissue evidence="7">Leaf</tissue>
    </source>
</reference>
<dbReference type="InterPro" id="IPR010666">
    <property type="entry name" value="Znf_GRF"/>
</dbReference>
<keyword evidence="3" id="KW-0862">Zinc</keyword>
<accession>A0A7J6G289</accession>
<dbReference type="GO" id="GO:0008270">
    <property type="term" value="F:zinc ion binding"/>
    <property type="evidence" value="ECO:0007669"/>
    <property type="project" value="UniProtKB-KW"/>
</dbReference>
<dbReference type="Proteomes" id="UP000525078">
    <property type="component" value="Unassembled WGS sequence"/>
</dbReference>
<keyword evidence="5" id="KW-0812">Transmembrane</keyword>
<gene>
    <name evidence="7" type="ORF">F8388_017500</name>
</gene>
<name>A0A7J6G289_CANSA</name>
<feature type="transmembrane region" description="Helical" evidence="5">
    <location>
        <begin position="314"/>
        <end position="338"/>
    </location>
</feature>
<dbReference type="AlphaFoldDB" id="A0A7J6G289"/>
<dbReference type="PANTHER" id="PTHR33248">
    <property type="entry name" value="ZINC ION-BINDING PROTEIN"/>
    <property type="match status" value="1"/>
</dbReference>
<protein>
    <recommendedName>
        <fullName evidence="6">GRF-type domain-containing protein</fullName>
    </recommendedName>
</protein>
<dbReference type="Pfam" id="PF06839">
    <property type="entry name" value="Zn_ribbon_GRF"/>
    <property type="match status" value="1"/>
</dbReference>
<dbReference type="PROSITE" id="PS51999">
    <property type="entry name" value="ZF_GRF"/>
    <property type="match status" value="1"/>
</dbReference>
<proteinExistence type="predicted"/>
<comment type="caution">
    <text evidence="7">The sequence shown here is derived from an EMBL/GenBank/DDBJ whole genome shotgun (WGS) entry which is preliminary data.</text>
</comment>
<keyword evidence="5" id="KW-0472">Membrane</keyword>
<feature type="transmembrane region" description="Helical" evidence="5">
    <location>
        <begin position="280"/>
        <end position="302"/>
    </location>
</feature>
<keyword evidence="1" id="KW-0479">Metal-binding</keyword>
<evidence type="ECO:0000256" key="5">
    <source>
        <dbReference type="SAM" id="Phobius"/>
    </source>
</evidence>
<evidence type="ECO:0000256" key="4">
    <source>
        <dbReference type="PROSITE-ProRule" id="PRU01343"/>
    </source>
</evidence>
<evidence type="ECO:0000259" key="6">
    <source>
        <dbReference type="PROSITE" id="PS51999"/>
    </source>
</evidence>
<keyword evidence="5" id="KW-1133">Transmembrane helix</keyword>
<feature type="domain" description="GRF-type" evidence="6">
    <location>
        <begin position="100"/>
        <end position="144"/>
    </location>
</feature>
<organism evidence="7 8">
    <name type="scientific">Cannabis sativa</name>
    <name type="common">Hemp</name>
    <name type="synonym">Marijuana</name>
    <dbReference type="NCBI Taxonomy" id="3483"/>
    <lineage>
        <taxon>Eukaryota</taxon>
        <taxon>Viridiplantae</taxon>
        <taxon>Streptophyta</taxon>
        <taxon>Embryophyta</taxon>
        <taxon>Tracheophyta</taxon>
        <taxon>Spermatophyta</taxon>
        <taxon>Magnoliopsida</taxon>
        <taxon>eudicotyledons</taxon>
        <taxon>Gunneridae</taxon>
        <taxon>Pentapetalae</taxon>
        <taxon>rosids</taxon>
        <taxon>fabids</taxon>
        <taxon>Rosales</taxon>
        <taxon>Cannabaceae</taxon>
        <taxon>Cannabis</taxon>
    </lineage>
</organism>
<evidence type="ECO:0000256" key="1">
    <source>
        <dbReference type="ARBA" id="ARBA00022723"/>
    </source>
</evidence>
<evidence type="ECO:0000313" key="8">
    <source>
        <dbReference type="Proteomes" id="UP000525078"/>
    </source>
</evidence>